<dbReference type="STRING" id="41047.A0A397G136"/>
<dbReference type="AlphaFoldDB" id="A0A397G136"/>
<gene>
    <name evidence="1" type="ORF">CDV56_103598</name>
</gene>
<accession>A0A397G136</accession>
<dbReference type="EMBL" id="NKHU02000331">
    <property type="protein sequence ID" value="RHZ44437.1"/>
    <property type="molecule type" value="Genomic_DNA"/>
</dbReference>
<feature type="non-terminal residue" evidence="1">
    <location>
        <position position="1"/>
    </location>
</feature>
<dbReference type="VEuPathDB" id="FungiDB:CDV56_103598"/>
<dbReference type="Proteomes" id="UP000215305">
    <property type="component" value="Unassembled WGS sequence"/>
</dbReference>
<reference evidence="1" key="1">
    <citation type="submission" date="2018-08" db="EMBL/GenBank/DDBJ databases">
        <title>Draft genome sequence of azole-resistant Aspergillus thermomutatus (Neosartorya pseudofischeri) strain HMR AF 39, isolated from a human nasal aspirate.</title>
        <authorList>
            <person name="Parent-Michaud M."/>
            <person name="Dufresne P.J."/>
            <person name="Fournier E."/>
            <person name="Martineau C."/>
            <person name="Moreira S."/>
            <person name="Perkins V."/>
            <person name="De Repentigny L."/>
            <person name="Dufresne S.F."/>
        </authorList>
    </citation>
    <scope>NUCLEOTIDE SEQUENCE [LARGE SCALE GENOMIC DNA]</scope>
    <source>
        <strain evidence="1">HMR AF 39</strain>
    </source>
</reference>
<name>A0A397G136_ASPTH</name>
<proteinExistence type="predicted"/>
<sequence length="93" mass="10387">LVHRRLQGNCLQDRRTFAVCHGDEPCPPCEEPCDVQCGHSKCTSKCREPCIPCAEERCFSRCPHSACTMPCAAPCNHIPCSKRCDQKLQCGHQ</sequence>
<dbReference type="GeneID" id="38125572"/>
<evidence type="ECO:0000313" key="2">
    <source>
        <dbReference type="Proteomes" id="UP000215305"/>
    </source>
</evidence>
<feature type="non-terminal residue" evidence="1">
    <location>
        <position position="93"/>
    </location>
</feature>
<organism evidence="1 2">
    <name type="scientific">Aspergillus thermomutatus</name>
    <name type="common">Neosartorya pseudofischeri</name>
    <dbReference type="NCBI Taxonomy" id="41047"/>
    <lineage>
        <taxon>Eukaryota</taxon>
        <taxon>Fungi</taxon>
        <taxon>Dikarya</taxon>
        <taxon>Ascomycota</taxon>
        <taxon>Pezizomycotina</taxon>
        <taxon>Eurotiomycetes</taxon>
        <taxon>Eurotiomycetidae</taxon>
        <taxon>Eurotiales</taxon>
        <taxon>Aspergillaceae</taxon>
        <taxon>Aspergillus</taxon>
        <taxon>Aspergillus subgen. Fumigati</taxon>
    </lineage>
</organism>
<keyword evidence="2" id="KW-1185">Reference proteome</keyword>
<protein>
    <submittedName>
        <fullName evidence="1">Uncharacterized protein</fullName>
    </submittedName>
</protein>
<evidence type="ECO:0000313" key="1">
    <source>
        <dbReference type="EMBL" id="RHZ44437.1"/>
    </source>
</evidence>
<comment type="caution">
    <text evidence="1">The sequence shown here is derived from an EMBL/GenBank/DDBJ whole genome shotgun (WGS) entry which is preliminary data.</text>
</comment>
<dbReference type="RefSeq" id="XP_026610328.1">
    <property type="nucleotide sequence ID" value="XM_026757217.1"/>
</dbReference>
<dbReference type="OrthoDB" id="2423195at2759"/>